<protein>
    <recommendedName>
        <fullName evidence="3">Multidrug transporter</fullName>
    </recommendedName>
</protein>
<evidence type="ECO:0000313" key="2">
    <source>
        <dbReference type="Proteomes" id="UP000198384"/>
    </source>
</evidence>
<organism evidence="1 2">
    <name type="scientific">Lutibacter agarilyticus</name>
    <dbReference type="NCBI Taxonomy" id="1109740"/>
    <lineage>
        <taxon>Bacteria</taxon>
        <taxon>Pseudomonadati</taxon>
        <taxon>Bacteroidota</taxon>
        <taxon>Flavobacteriia</taxon>
        <taxon>Flavobacteriales</taxon>
        <taxon>Flavobacteriaceae</taxon>
        <taxon>Lutibacter</taxon>
    </lineage>
</organism>
<dbReference type="InterPro" id="IPR011050">
    <property type="entry name" value="Pectin_lyase_fold/virulence"/>
</dbReference>
<gene>
    <name evidence="1" type="ORF">SAMN06265371_102426</name>
</gene>
<keyword evidence="2" id="KW-1185">Reference proteome</keyword>
<dbReference type="AlphaFoldDB" id="A0A238W541"/>
<evidence type="ECO:0000313" key="1">
    <source>
        <dbReference type="EMBL" id="SNR41521.1"/>
    </source>
</evidence>
<name>A0A238W541_9FLAO</name>
<dbReference type="PANTHER" id="PTHR41339:SF1">
    <property type="entry name" value="SECRETED PROTEIN"/>
    <property type="match status" value="1"/>
</dbReference>
<evidence type="ECO:0008006" key="3">
    <source>
        <dbReference type="Google" id="ProtNLM"/>
    </source>
</evidence>
<accession>A0A238W541</accession>
<dbReference type="PANTHER" id="PTHR41339">
    <property type="entry name" value="LIPL48"/>
    <property type="match status" value="1"/>
</dbReference>
<reference evidence="1 2" key="1">
    <citation type="submission" date="2017-06" db="EMBL/GenBank/DDBJ databases">
        <authorList>
            <person name="Kim H.J."/>
            <person name="Triplett B.A."/>
        </authorList>
    </citation>
    <scope>NUCLEOTIDE SEQUENCE [LARGE SCALE GENOMIC DNA]</scope>
    <source>
        <strain evidence="1 2">DSM 29150</strain>
    </source>
</reference>
<sequence length="405" mass="42299">MNLNKSKTMKNTFLTLAIASTLFISCGEDDTADIIINNTDNSVTNIVNGGGNNPGTGETINISGTYTVDLALEATNNYILNGALVMAEGTTLTIEAGTTINALASGSDIYIAIAQGAKIEANGTKENPIVMTSNSSAPKAGDWGGLIILGKAPINSVATGTSTSEIGSLPYGGSDAADNSGTLRYVRVQYSGGKADGSSENNGFSFYGVGNGTTVEYIQMFEGLDDGLEFFGGTVNVNYVSVINAYDDSIDWTEGFSGKVTNAYIKHGVDHDKAFECDGYNTDIGNNSSPKFFSAPEVTNVTVVSANDASEAIRLRAGTQGIFTNIVLNDFAEGFDLDGDTTGNNPTGQGVLDDVLQIVDVTFNNVTVKMKNDTGFTFTEADFISGDGNATGTDYATWGAGWTVE</sequence>
<dbReference type="Proteomes" id="UP000198384">
    <property type="component" value="Unassembled WGS sequence"/>
</dbReference>
<dbReference type="PROSITE" id="PS51257">
    <property type="entry name" value="PROKAR_LIPOPROTEIN"/>
    <property type="match status" value="1"/>
</dbReference>
<dbReference type="SUPFAM" id="SSF51126">
    <property type="entry name" value="Pectin lyase-like"/>
    <property type="match status" value="1"/>
</dbReference>
<proteinExistence type="predicted"/>
<dbReference type="EMBL" id="FZNT01000002">
    <property type="protein sequence ID" value="SNR41521.1"/>
    <property type="molecule type" value="Genomic_DNA"/>
</dbReference>